<dbReference type="RefSeq" id="XP_060283875.1">
    <property type="nucleotide sequence ID" value="XM_060431442.1"/>
</dbReference>
<keyword evidence="5" id="KW-1185">Reference proteome</keyword>
<organism evidence="4 5">
    <name type="scientific">Phialemonium atrogriseum</name>
    <dbReference type="NCBI Taxonomy" id="1093897"/>
    <lineage>
        <taxon>Eukaryota</taxon>
        <taxon>Fungi</taxon>
        <taxon>Dikarya</taxon>
        <taxon>Ascomycota</taxon>
        <taxon>Pezizomycotina</taxon>
        <taxon>Sordariomycetes</taxon>
        <taxon>Sordariomycetidae</taxon>
        <taxon>Cephalothecales</taxon>
        <taxon>Cephalothecaceae</taxon>
        <taxon>Phialemonium</taxon>
    </lineage>
</organism>
<dbReference type="Gene3D" id="3.40.50.410">
    <property type="entry name" value="von Willebrand factor, type A domain"/>
    <property type="match status" value="1"/>
</dbReference>
<evidence type="ECO:0000256" key="2">
    <source>
        <dbReference type="SAM" id="SignalP"/>
    </source>
</evidence>
<dbReference type="SUPFAM" id="SSF53300">
    <property type="entry name" value="vWA-like"/>
    <property type="match status" value="1"/>
</dbReference>
<gene>
    <name evidence="4" type="ORF">QBC33DRAFT_585579</name>
</gene>
<name>A0AAJ0C2T5_9PEZI</name>
<dbReference type="CDD" id="cd00198">
    <property type="entry name" value="vWFA"/>
    <property type="match status" value="1"/>
</dbReference>
<evidence type="ECO:0000313" key="5">
    <source>
        <dbReference type="Proteomes" id="UP001244011"/>
    </source>
</evidence>
<evidence type="ECO:0000259" key="3">
    <source>
        <dbReference type="PROSITE" id="PS50234"/>
    </source>
</evidence>
<keyword evidence="2" id="KW-0732">Signal</keyword>
<dbReference type="Proteomes" id="UP001244011">
    <property type="component" value="Unassembled WGS sequence"/>
</dbReference>
<proteinExistence type="predicted"/>
<dbReference type="PROSITE" id="PS50234">
    <property type="entry name" value="VWFA"/>
    <property type="match status" value="1"/>
</dbReference>
<dbReference type="InterPro" id="IPR036465">
    <property type="entry name" value="vWFA_dom_sf"/>
</dbReference>
<dbReference type="AlphaFoldDB" id="A0AAJ0C2T5"/>
<feature type="region of interest" description="Disordered" evidence="1">
    <location>
        <begin position="348"/>
        <end position="382"/>
    </location>
</feature>
<feature type="compositionally biased region" description="Pro residues" evidence="1">
    <location>
        <begin position="372"/>
        <end position="382"/>
    </location>
</feature>
<feature type="chain" id="PRO_5042583040" description="VWFA domain-containing protein" evidence="2">
    <location>
        <begin position="21"/>
        <end position="412"/>
    </location>
</feature>
<evidence type="ECO:0000256" key="1">
    <source>
        <dbReference type="SAM" id="MobiDB-lite"/>
    </source>
</evidence>
<reference evidence="4" key="1">
    <citation type="submission" date="2023-06" db="EMBL/GenBank/DDBJ databases">
        <title>Genome-scale phylogeny and comparative genomics of the fungal order Sordariales.</title>
        <authorList>
            <consortium name="Lawrence Berkeley National Laboratory"/>
            <person name="Hensen N."/>
            <person name="Bonometti L."/>
            <person name="Westerberg I."/>
            <person name="Brannstrom I.O."/>
            <person name="Guillou S."/>
            <person name="Cros-Aarteil S."/>
            <person name="Calhoun S."/>
            <person name="Haridas S."/>
            <person name="Kuo A."/>
            <person name="Mondo S."/>
            <person name="Pangilinan J."/>
            <person name="Riley R."/>
            <person name="Labutti K."/>
            <person name="Andreopoulos B."/>
            <person name="Lipzen A."/>
            <person name="Chen C."/>
            <person name="Yanf M."/>
            <person name="Daum C."/>
            <person name="Ng V."/>
            <person name="Clum A."/>
            <person name="Steindorff A."/>
            <person name="Ohm R."/>
            <person name="Martin F."/>
            <person name="Silar P."/>
            <person name="Natvig D."/>
            <person name="Lalanne C."/>
            <person name="Gautier V."/>
            <person name="Ament-Velasquez S.L."/>
            <person name="Kruys A."/>
            <person name="Hutchinson M.I."/>
            <person name="Powell A.J."/>
            <person name="Barry K."/>
            <person name="Miller A.N."/>
            <person name="Grigoriev I.V."/>
            <person name="Debuchy R."/>
            <person name="Gladieux P."/>
            <person name="Thoren M.H."/>
            <person name="Johannesson H."/>
        </authorList>
    </citation>
    <scope>NUCLEOTIDE SEQUENCE</scope>
    <source>
        <strain evidence="4">8032-3</strain>
    </source>
</reference>
<dbReference type="SMART" id="SM00327">
    <property type="entry name" value="VWA"/>
    <property type="match status" value="1"/>
</dbReference>
<dbReference type="EMBL" id="MU839007">
    <property type="protein sequence ID" value="KAK1767662.1"/>
    <property type="molecule type" value="Genomic_DNA"/>
</dbReference>
<comment type="caution">
    <text evidence="4">The sequence shown here is derived from an EMBL/GenBank/DDBJ whole genome shotgun (WGS) entry which is preliminary data.</text>
</comment>
<feature type="signal peptide" evidence="2">
    <location>
        <begin position="1"/>
        <end position="20"/>
    </location>
</feature>
<feature type="domain" description="VWFA" evidence="3">
    <location>
        <begin position="45"/>
        <end position="180"/>
    </location>
</feature>
<feature type="compositionally biased region" description="Polar residues" evidence="1">
    <location>
        <begin position="348"/>
        <end position="364"/>
    </location>
</feature>
<dbReference type="InterPro" id="IPR002035">
    <property type="entry name" value="VWF_A"/>
</dbReference>
<dbReference type="Pfam" id="PF13519">
    <property type="entry name" value="VWA_2"/>
    <property type="match status" value="1"/>
</dbReference>
<accession>A0AAJ0C2T5</accession>
<evidence type="ECO:0000313" key="4">
    <source>
        <dbReference type="EMBL" id="KAK1767662.1"/>
    </source>
</evidence>
<protein>
    <recommendedName>
        <fullName evidence="3">VWFA domain-containing protein</fullName>
    </recommendedName>
</protein>
<sequence>MKFSRTLNILLAAGPALASASSDGLFRRDTGSCNIHLATSNGGRKVAIVLDSSGSMSITDPDNLRIQAGKALNNQLVPASAAGGGKQADLVTVVDFDDTARVIYPLGDPAGADSSFDEIDSSGGTYIADGIQKAVAELTKPGNDPTADRSGIVVLTDGEDSDVAGLIVEVEAAGKAGIRVSFGFLAPPDAFFEPDLLAAILRTGGSYASFETADAIQSFLFLILSNGLTARDHGAGAEQPLLPGITVARLTGGASVAFGYEAQAGEALVFTVESLSGPQLDAELEDAAGKSVGKNSTSGAAGEPAAITYTAKAAGALKLVVGAAEGSAAGGEGVFQVSLNSSLGISGCNLTTTPPPDNSTGTDNTTVTGSPPTAPPTSPPTPTATLVVTAAAARLGTAGFVAAGMALAAALI</sequence>
<dbReference type="GeneID" id="85314629"/>